<feature type="transmembrane region" description="Helical" evidence="1">
    <location>
        <begin position="169"/>
        <end position="187"/>
    </location>
</feature>
<organism evidence="2 3">
    <name type="scientific">Parvimonas micra</name>
    <dbReference type="NCBI Taxonomy" id="33033"/>
    <lineage>
        <taxon>Bacteria</taxon>
        <taxon>Bacillati</taxon>
        <taxon>Bacillota</taxon>
        <taxon>Tissierellia</taxon>
        <taxon>Tissierellales</taxon>
        <taxon>Peptoniphilaceae</taxon>
        <taxon>Parvimonas</taxon>
    </lineage>
</organism>
<feature type="transmembrane region" description="Helical" evidence="1">
    <location>
        <begin position="194"/>
        <end position="213"/>
    </location>
</feature>
<evidence type="ECO:0000313" key="2">
    <source>
        <dbReference type="EMBL" id="MCZ7407837.1"/>
    </source>
</evidence>
<feature type="transmembrane region" description="Helical" evidence="1">
    <location>
        <begin position="139"/>
        <end position="157"/>
    </location>
</feature>
<protein>
    <submittedName>
        <fullName evidence="2">Uncharacterized protein</fullName>
    </submittedName>
</protein>
<sequence length="306" mass="36075">MKESEKHKEMNLEKKEKILSISNIKSIFAIMSTISLLSITLIDVSYRVSCSKYFGIPEKYFSYDFKTLFVKILLNLKGFIILFLFFSAFSYILIKKKKGEKEKKEEEKQRYSFKTIIEKIKITEPIDIIKTGILVLYKFFNICLLYLWLSVILYIVIEKMFGYSLNADYTTNILFIITIIGAGFLDYKQKLINNLFLIINFFAVLIIFYYAGFNSIQPEYKKSYEVTTMKIDGNDERVVVLSNSNDKCLVVKYDEKDGEAIFYTKKYYFINRENKEFSIKNFKNKSIDKKSDKNNVTKNLNNKSKM</sequence>
<gene>
    <name evidence="2" type="ORF">NND69_05645</name>
</gene>
<name>A0A9X3KAI3_9FIRM</name>
<dbReference type="Proteomes" id="UP001141458">
    <property type="component" value="Unassembled WGS sequence"/>
</dbReference>
<dbReference type="AlphaFoldDB" id="A0A9X3KAI3"/>
<dbReference type="RefSeq" id="WP_269720956.1">
    <property type="nucleotide sequence ID" value="NZ_CP101408.1"/>
</dbReference>
<evidence type="ECO:0000256" key="1">
    <source>
        <dbReference type="SAM" id="Phobius"/>
    </source>
</evidence>
<feature type="transmembrane region" description="Helical" evidence="1">
    <location>
        <begin position="27"/>
        <end position="48"/>
    </location>
</feature>
<proteinExistence type="predicted"/>
<feature type="transmembrane region" description="Helical" evidence="1">
    <location>
        <begin position="68"/>
        <end position="94"/>
    </location>
</feature>
<dbReference type="EMBL" id="JANDZV010000004">
    <property type="protein sequence ID" value="MCZ7407837.1"/>
    <property type="molecule type" value="Genomic_DNA"/>
</dbReference>
<keyword evidence="1" id="KW-1133">Transmembrane helix</keyword>
<keyword evidence="1" id="KW-0472">Membrane</keyword>
<accession>A0A9X3KAI3</accession>
<keyword evidence="1" id="KW-0812">Transmembrane</keyword>
<evidence type="ECO:0000313" key="3">
    <source>
        <dbReference type="Proteomes" id="UP001141458"/>
    </source>
</evidence>
<comment type="caution">
    <text evidence="2">The sequence shown here is derived from an EMBL/GenBank/DDBJ whole genome shotgun (WGS) entry which is preliminary data.</text>
</comment>
<reference evidence="2" key="1">
    <citation type="submission" date="2022-07" db="EMBL/GenBank/DDBJ databases">
        <title>Parvimonas micra travels from the subgingival sulcus of the human oral cavity to the colorectal adenocarcinoma.</title>
        <authorList>
            <person name="Conde-Perez K."/>
            <person name="Buetas E."/>
            <person name="Aja-Macaya P."/>
            <person name="Martin-De Arribas E."/>
            <person name="Iglesias-Corras I."/>
            <person name="Trigo-Tasende N."/>
            <person name="Nasser-Ali M."/>
            <person name="Estevez L.S."/>
            <person name="Rumbo-Feal S."/>
            <person name="Otero-Alen B."/>
            <person name="Noguera J.F."/>
            <person name="Concha A."/>
            <person name="Pardinas-Lopez S."/>
            <person name="Carda-Dieguez M."/>
            <person name="Gomez-Randulfe I."/>
            <person name="Martinez-Lago N."/>
            <person name="Ladra S."/>
            <person name="Aparicio L.A."/>
            <person name="Bou G."/>
            <person name="Mira A."/>
            <person name="Vallejo J.A."/>
            <person name="Poza M."/>
        </authorList>
    </citation>
    <scope>NUCLEOTIDE SEQUENCE</scope>
    <source>
        <strain evidence="2">PM79KC-AC-4</strain>
    </source>
</reference>